<comment type="caution">
    <text evidence="1">The sequence shown here is derived from an EMBL/GenBank/DDBJ whole genome shotgun (WGS) entry which is preliminary data.</text>
</comment>
<dbReference type="EMBL" id="MU267431">
    <property type="protein sequence ID" value="KAH7916941.1"/>
    <property type="molecule type" value="Genomic_DNA"/>
</dbReference>
<keyword evidence="2" id="KW-1185">Reference proteome</keyword>
<accession>A0ACB8ATR2</accession>
<name>A0ACB8ATR2_9AGAM</name>
<protein>
    <submittedName>
        <fullName evidence="1">Uncharacterized protein</fullName>
    </submittedName>
</protein>
<evidence type="ECO:0000313" key="2">
    <source>
        <dbReference type="Proteomes" id="UP000790709"/>
    </source>
</evidence>
<dbReference type="Proteomes" id="UP000790709">
    <property type="component" value="Unassembled WGS sequence"/>
</dbReference>
<reference evidence="1" key="1">
    <citation type="journal article" date="2021" name="New Phytol.">
        <title>Evolutionary innovations through gain and loss of genes in the ectomycorrhizal Boletales.</title>
        <authorList>
            <person name="Wu G."/>
            <person name="Miyauchi S."/>
            <person name="Morin E."/>
            <person name="Kuo A."/>
            <person name="Drula E."/>
            <person name="Varga T."/>
            <person name="Kohler A."/>
            <person name="Feng B."/>
            <person name="Cao Y."/>
            <person name="Lipzen A."/>
            <person name="Daum C."/>
            <person name="Hundley H."/>
            <person name="Pangilinan J."/>
            <person name="Johnson J."/>
            <person name="Barry K."/>
            <person name="LaButti K."/>
            <person name="Ng V."/>
            <person name="Ahrendt S."/>
            <person name="Min B."/>
            <person name="Choi I.G."/>
            <person name="Park H."/>
            <person name="Plett J.M."/>
            <person name="Magnuson J."/>
            <person name="Spatafora J.W."/>
            <person name="Nagy L.G."/>
            <person name="Henrissat B."/>
            <person name="Grigoriev I.V."/>
            <person name="Yang Z.L."/>
            <person name="Xu J."/>
            <person name="Martin F.M."/>
        </authorList>
    </citation>
    <scope>NUCLEOTIDE SEQUENCE</scope>
    <source>
        <strain evidence="1">KUC20120723A-06</strain>
    </source>
</reference>
<organism evidence="1 2">
    <name type="scientific">Leucogyrophana mollusca</name>
    <dbReference type="NCBI Taxonomy" id="85980"/>
    <lineage>
        <taxon>Eukaryota</taxon>
        <taxon>Fungi</taxon>
        <taxon>Dikarya</taxon>
        <taxon>Basidiomycota</taxon>
        <taxon>Agaricomycotina</taxon>
        <taxon>Agaricomycetes</taxon>
        <taxon>Agaricomycetidae</taxon>
        <taxon>Boletales</taxon>
        <taxon>Boletales incertae sedis</taxon>
        <taxon>Leucogyrophana</taxon>
    </lineage>
</organism>
<gene>
    <name evidence="1" type="ORF">BV22DRAFT_1124096</name>
</gene>
<sequence length="324" mass="37021">MPRQTEREQAAEALFHAYMASLISESETCLDNPPSDSEDDTDTDSLASSSDSDSDEALEPMSGFYLDQLSTLYSRRYLADRSNTISKSTEDLTLLLQDWKISRPEIFRSYVRVSPSCFDAILAAIEDDPIFHNNSQNQQDPIDRQLAVTLHRLGHYGNAASTLKVALWAGVGYGTVRLYTNRVMVAVCRERFRRSALRWPDDATKEKAKQWVEEASCPAWRHGWLMVDGTLVPLFQRPGFYGNTWFDRKHNYSMNVQTKLISTPDLRIIDYGVGLPGSQHDATAWAETRIPQEHDLLLDENEWVWADSAYPLEKWCQAPYKKQV</sequence>
<proteinExistence type="predicted"/>
<evidence type="ECO:0000313" key="1">
    <source>
        <dbReference type="EMBL" id="KAH7916941.1"/>
    </source>
</evidence>